<organism evidence="2">
    <name type="scientific">Neobodo designis</name>
    <name type="common">Flagellated protozoan</name>
    <name type="synonym">Bodo designis</name>
    <dbReference type="NCBI Taxonomy" id="312471"/>
    <lineage>
        <taxon>Eukaryota</taxon>
        <taxon>Discoba</taxon>
        <taxon>Euglenozoa</taxon>
        <taxon>Kinetoplastea</taxon>
        <taxon>Metakinetoplastina</taxon>
        <taxon>Neobodonida</taxon>
        <taxon>Neobodo</taxon>
    </lineage>
</organism>
<dbReference type="AlphaFoldDB" id="A0A7S1L355"/>
<evidence type="ECO:0000313" key="2">
    <source>
        <dbReference type="EMBL" id="CAD9093285.1"/>
    </source>
</evidence>
<dbReference type="EMBL" id="HBGF01004349">
    <property type="protein sequence ID" value="CAD9093285.1"/>
    <property type="molecule type" value="Transcribed_RNA"/>
</dbReference>
<reference evidence="2" key="1">
    <citation type="submission" date="2021-01" db="EMBL/GenBank/DDBJ databases">
        <authorList>
            <person name="Corre E."/>
            <person name="Pelletier E."/>
            <person name="Niang G."/>
            <person name="Scheremetjew M."/>
            <person name="Finn R."/>
            <person name="Kale V."/>
            <person name="Holt S."/>
            <person name="Cochrane G."/>
            <person name="Meng A."/>
            <person name="Brown T."/>
            <person name="Cohen L."/>
        </authorList>
    </citation>
    <scope>NUCLEOTIDE SEQUENCE</scope>
    <source>
        <strain evidence="2">CCAP 1951/1</strain>
    </source>
</reference>
<name>A0A7S1L355_NEODS</name>
<gene>
    <name evidence="2" type="ORF">NDES1114_LOCUS3008</name>
</gene>
<accession>A0A7S1L355</accession>
<sequence>MAGVGGGDSTQQMQSVAAMCFGLLANAGEAVVHRDDDAEDTHAAEPSASPQEGSEAEAPDTLPSETLLRALERQGVELGDPSQDRSPNATPLCYITVGGVSLHFFRHGAVPVACAVSQAVSHSVDEAGGALLAERLCKAFVHAHGSDYMDAAASGRAKPFRKLFAPRVEEALICDAGRLLRLAARIDGAPDPCLAPAGHHIALVASNPGDGRWVLHGEVDASGTVFRTSFAPLSLSPAFIASRASAFDQYRVDVTHDHLPDSQPEDVTRAALEVNAVPEESFSIVDLTAELGCYVLSSLRLASLLDVCMHSRTASASSLLQHARAVVHALAKVRSTLEPTVNIVALADVGV</sequence>
<feature type="region of interest" description="Disordered" evidence="1">
    <location>
        <begin position="32"/>
        <end position="60"/>
    </location>
</feature>
<feature type="compositionally biased region" description="Basic and acidic residues" evidence="1">
    <location>
        <begin position="32"/>
        <end position="43"/>
    </location>
</feature>
<proteinExistence type="predicted"/>
<protein>
    <submittedName>
        <fullName evidence="2">Uncharacterized protein</fullName>
    </submittedName>
</protein>
<evidence type="ECO:0000256" key="1">
    <source>
        <dbReference type="SAM" id="MobiDB-lite"/>
    </source>
</evidence>